<keyword evidence="1" id="KW-0802">TPR repeat</keyword>
<keyword evidence="3" id="KW-0812">Transmembrane</keyword>
<dbReference type="SUPFAM" id="SSF48452">
    <property type="entry name" value="TPR-like"/>
    <property type="match status" value="1"/>
</dbReference>
<organism evidence="4 5">
    <name type="scientific">Tahibacter amnicola</name>
    <dbReference type="NCBI Taxonomy" id="2976241"/>
    <lineage>
        <taxon>Bacteria</taxon>
        <taxon>Pseudomonadati</taxon>
        <taxon>Pseudomonadota</taxon>
        <taxon>Gammaproteobacteria</taxon>
        <taxon>Lysobacterales</taxon>
        <taxon>Rhodanobacteraceae</taxon>
        <taxon>Tahibacter</taxon>
    </lineage>
</organism>
<evidence type="ECO:0008006" key="6">
    <source>
        <dbReference type="Google" id="ProtNLM"/>
    </source>
</evidence>
<dbReference type="RefSeq" id="WP_261693381.1">
    <property type="nucleotide sequence ID" value="NZ_CP104694.1"/>
</dbReference>
<accession>A0ABY6BA20</accession>
<keyword evidence="3" id="KW-1133">Transmembrane helix</keyword>
<dbReference type="Gene3D" id="1.25.40.10">
    <property type="entry name" value="Tetratricopeptide repeat domain"/>
    <property type="match status" value="1"/>
</dbReference>
<feature type="transmembrane region" description="Helical" evidence="3">
    <location>
        <begin position="14"/>
        <end position="33"/>
    </location>
</feature>
<reference evidence="4" key="1">
    <citation type="submission" date="2022-09" db="EMBL/GenBank/DDBJ databases">
        <title>Tahibacter sp. nov., isolated from a fresh water.</title>
        <authorList>
            <person name="Baek J.H."/>
            <person name="Lee J.K."/>
            <person name="Kim J.M."/>
            <person name="Jeon C.O."/>
        </authorList>
    </citation>
    <scope>NUCLEOTIDE SEQUENCE</scope>
    <source>
        <strain evidence="4">W38</strain>
    </source>
</reference>
<evidence type="ECO:0000313" key="5">
    <source>
        <dbReference type="Proteomes" id="UP001064632"/>
    </source>
</evidence>
<dbReference type="Gene3D" id="2.60.120.260">
    <property type="entry name" value="Galactose-binding domain-like"/>
    <property type="match status" value="1"/>
</dbReference>
<dbReference type="Proteomes" id="UP001064632">
    <property type="component" value="Chromosome"/>
</dbReference>
<keyword evidence="3" id="KW-0472">Membrane</keyword>
<protein>
    <recommendedName>
        <fullName evidence="6">Tetratricopeptide repeat protein</fullName>
    </recommendedName>
</protein>
<name>A0ABY6BA20_9GAMM</name>
<dbReference type="InterPro" id="IPR011990">
    <property type="entry name" value="TPR-like_helical_dom_sf"/>
</dbReference>
<feature type="region of interest" description="Disordered" evidence="2">
    <location>
        <begin position="424"/>
        <end position="446"/>
    </location>
</feature>
<dbReference type="InterPro" id="IPR019734">
    <property type="entry name" value="TPR_rpt"/>
</dbReference>
<feature type="repeat" description="TPR" evidence="1">
    <location>
        <begin position="93"/>
        <end position="126"/>
    </location>
</feature>
<sequence>MSVVIAAEARQGRAVLRVAVVAIIAGLIGWRSLQMGMGAAFEHADPALALSWQPDNARAQLRLAERAAGAATPDLPQAEQRARALLLQRPADGRVYRVLGEVAHRRGETAVAQTQLERAIRLLPADIPARIWLADAALLRGQWRSALEHVDVILRLTPVRAKKLFPALRVWLTQPGAPAAFVDVLAGNPPWRTAFLLACAQGDSSVIASTVEVVKGLRKSVFPPTSDELSALVERLIRDQAVEPAYILWRQSLPAPMAPGNAIHNGDFERAPTNTGFDWRIQSLAGASATVTDKRDRAGHALRVHFSNQRVAFTHVSQILLLPPGRFAVMGQVRLDALQSERGLEWVLDCLGTPTRSLGRSEPMRGTTGWQSFQFGVDVPADCKAQRLTLATRARIAAEGQISGTAWFDDLRVITAGDFGNAGQNAGFPAENPASVSSLAPGETQQ</sequence>
<dbReference type="PROSITE" id="PS50005">
    <property type="entry name" value="TPR"/>
    <property type="match status" value="1"/>
</dbReference>
<keyword evidence="5" id="KW-1185">Reference proteome</keyword>
<evidence type="ECO:0000256" key="1">
    <source>
        <dbReference type="PROSITE-ProRule" id="PRU00339"/>
    </source>
</evidence>
<evidence type="ECO:0000256" key="2">
    <source>
        <dbReference type="SAM" id="MobiDB-lite"/>
    </source>
</evidence>
<evidence type="ECO:0000256" key="3">
    <source>
        <dbReference type="SAM" id="Phobius"/>
    </source>
</evidence>
<feature type="compositionally biased region" description="Polar residues" evidence="2">
    <location>
        <begin position="434"/>
        <end position="446"/>
    </location>
</feature>
<proteinExistence type="predicted"/>
<dbReference type="EMBL" id="CP104694">
    <property type="protein sequence ID" value="UXI66397.1"/>
    <property type="molecule type" value="Genomic_DNA"/>
</dbReference>
<evidence type="ECO:0000313" key="4">
    <source>
        <dbReference type="EMBL" id="UXI66397.1"/>
    </source>
</evidence>
<gene>
    <name evidence="4" type="ORF">N4264_16770</name>
</gene>